<dbReference type="Proteomes" id="UP001596157">
    <property type="component" value="Unassembled WGS sequence"/>
</dbReference>
<gene>
    <name evidence="1" type="ORF">ACFPM7_25840</name>
</gene>
<evidence type="ECO:0008006" key="3">
    <source>
        <dbReference type="Google" id="ProtNLM"/>
    </source>
</evidence>
<evidence type="ECO:0000313" key="2">
    <source>
        <dbReference type="Proteomes" id="UP001596157"/>
    </source>
</evidence>
<accession>A0ABW0EWD1</accession>
<evidence type="ECO:0000313" key="1">
    <source>
        <dbReference type="EMBL" id="MFC5290489.1"/>
    </source>
</evidence>
<reference evidence="2" key="1">
    <citation type="journal article" date="2019" name="Int. J. Syst. Evol. Microbiol.">
        <title>The Global Catalogue of Microorganisms (GCM) 10K type strain sequencing project: providing services to taxonomists for standard genome sequencing and annotation.</title>
        <authorList>
            <consortium name="The Broad Institute Genomics Platform"/>
            <consortium name="The Broad Institute Genome Sequencing Center for Infectious Disease"/>
            <person name="Wu L."/>
            <person name="Ma J."/>
        </authorList>
    </citation>
    <scope>NUCLEOTIDE SEQUENCE [LARGE SCALE GENOMIC DNA]</scope>
    <source>
        <strain evidence="2">CCUG 59778</strain>
    </source>
</reference>
<name>A0ABW0EWD1_9PSEU</name>
<protein>
    <recommendedName>
        <fullName evidence="3">WXG100 family type VII secretion target</fullName>
    </recommendedName>
</protein>
<dbReference type="RefSeq" id="WP_378250381.1">
    <property type="nucleotide sequence ID" value="NZ_JBHSKF010000017.1"/>
</dbReference>
<proteinExistence type="predicted"/>
<sequence length="95" mass="10184">MTSTGFTAELDALAPVANETLPSVAGVVDAQHEVASAHEGLQGAGTFHAVDPMQRAYARFTDLIGDRLWLGSARIEDTAQVLKEIIDTYRRADGQ</sequence>
<comment type="caution">
    <text evidence="1">The sequence shown here is derived from an EMBL/GenBank/DDBJ whole genome shotgun (WGS) entry which is preliminary data.</text>
</comment>
<keyword evidence="2" id="KW-1185">Reference proteome</keyword>
<organism evidence="1 2">
    <name type="scientific">Actinokineospora guangxiensis</name>
    <dbReference type="NCBI Taxonomy" id="1490288"/>
    <lineage>
        <taxon>Bacteria</taxon>
        <taxon>Bacillati</taxon>
        <taxon>Actinomycetota</taxon>
        <taxon>Actinomycetes</taxon>
        <taxon>Pseudonocardiales</taxon>
        <taxon>Pseudonocardiaceae</taxon>
        <taxon>Actinokineospora</taxon>
    </lineage>
</organism>
<dbReference type="EMBL" id="JBHSKF010000017">
    <property type="protein sequence ID" value="MFC5290489.1"/>
    <property type="molecule type" value="Genomic_DNA"/>
</dbReference>